<sequence length="295" mass="34058">MEFRDVEIFLALADTLHFGQTAEQLFISQGRVSQVIKKLERQVGASLFERTSRRVHLTAVGQQLRNDFLPAYASLRESVERARMSARGVHGRLRVGLMPFNFAHLHHFWRTFRVRNPQWEIQVRLVNYADPFGQLRRGDFDVFVAWLPINEPDLTVGPALFTDPRIVAVSEDHPLALKSAAPLEVFSDFPIAWADLKLGYWEEGYMPFETRTGRLIDRSQQTLHAEELITAVGMAEIIMPFPSHVTEIWRMPTIRWLPLPDLPPLTYVLVWRSEAENDMIRALAATIRDIGRFDR</sequence>
<gene>
    <name evidence="6" type="ORF">GCM10023205_79540</name>
</gene>
<reference evidence="7" key="1">
    <citation type="journal article" date="2019" name="Int. J. Syst. Evol. Microbiol.">
        <title>The Global Catalogue of Microorganisms (GCM) 10K type strain sequencing project: providing services to taxonomists for standard genome sequencing and annotation.</title>
        <authorList>
            <consortium name="The Broad Institute Genomics Platform"/>
            <consortium name="The Broad Institute Genome Sequencing Center for Infectious Disease"/>
            <person name="Wu L."/>
            <person name="Ma J."/>
        </authorList>
    </citation>
    <scope>NUCLEOTIDE SEQUENCE [LARGE SCALE GENOMIC DNA]</scope>
    <source>
        <strain evidence="7">JCM 17986</strain>
    </source>
</reference>
<dbReference type="Gene3D" id="3.40.190.10">
    <property type="entry name" value="Periplasmic binding protein-like II"/>
    <property type="match status" value="2"/>
</dbReference>
<evidence type="ECO:0000259" key="5">
    <source>
        <dbReference type="PROSITE" id="PS50931"/>
    </source>
</evidence>
<dbReference type="InterPro" id="IPR005119">
    <property type="entry name" value="LysR_subst-bd"/>
</dbReference>
<dbReference type="CDD" id="cd05466">
    <property type="entry name" value="PBP2_LTTR_substrate"/>
    <property type="match status" value="1"/>
</dbReference>
<dbReference type="SUPFAM" id="SSF46785">
    <property type="entry name" value="Winged helix' DNA-binding domain"/>
    <property type="match status" value="1"/>
</dbReference>
<evidence type="ECO:0000313" key="6">
    <source>
        <dbReference type="EMBL" id="GAA4994744.1"/>
    </source>
</evidence>
<dbReference type="RefSeq" id="WP_345680760.1">
    <property type="nucleotide sequence ID" value="NZ_BAABHS010000053.1"/>
</dbReference>
<dbReference type="PANTHER" id="PTHR30346:SF0">
    <property type="entry name" value="HCA OPERON TRANSCRIPTIONAL ACTIVATOR HCAR"/>
    <property type="match status" value="1"/>
</dbReference>
<dbReference type="Gene3D" id="1.10.10.10">
    <property type="entry name" value="Winged helix-like DNA-binding domain superfamily/Winged helix DNA-binding domain"/>
    <property type="match status" value="1"/>
</dbReference>
<keyword evidence="2" id="KW-0805">Transcription regulation</keyword>
<dbReference type="SUPFAM" id="SSF53850">
    <property type="entry name" value="Periplasmic binding protein-like II"/>
    <property type="match status" value="1"/>
</dbReference>
<keyword evidence="7" id="KW-1185">Reference proteome</keyword>
<organism evidence="6 7">
    <name type="scientific">Yinghuangia aomiensis</name>
    <dbReference type="NCBI Taxonomy" id="676205"/>
    <lineage>
        <taxon>Bacteria</taxon>
        <taxon>Bacillati</taxon>
        <taxon>Actinomycetota</taxon>
        <taxon>Actinomycetes</taxon>
        <taxon>Kitasatosporales</taxon>
        <taxon>Streptomycetaceae</taxon>
        <taxon>Yinghuangia</taxon>
    </lineage>
</organism>
<dbReference type="PANTHER" id="PTHR30346">
    <property type="entry name" value="TRANSCRIPTIONAL DUAL REGULATOR HCAR-RELATED"/>
    <property type="match status" value="1"/>
</dbReference>
<accession>A0ABP9ID06</accession>
<dbReference type="PROSITE" id="PS50931">
    <property type="entry name" value="HTH_LYSR"/>
    <property type="match status" value="1"/>
</dbReference>
<dbReference type="InterPro" id="IPR000847">
    <property type="entry name" value="LysR_HTH_N"/>
</dbReference>
<evidence type="ECO:0000256" key="4">
    <source>
        <dbReference type="ARBA" id="ARBA00023163"/>
    </source>
</evidence>
<comment type="caution">
    <text evidence="6">The sequence shown here is derived from an EMBL/GenBank/DDBJ whole genome shotgun (WGS) entry which is preliminary data.</text>
</comment>
<evidence type="ECO:0000256" key="2">
    <source>
        <dbReference type="ARBA" id="ARBA00023015"/>
    </source>
</evidence>
<comment type="similarity">
    <text evidence="1">Belongs to the LysR transcriptional regulatory family.</text>
</comment>
<keyword evidence="3" id="KW-0238">DNA-binding</keyword>
<proteinExistence type="inferred from homology"/>
<evidence type="ECO:0000256" key="3">
    <source>
        <dbReference type="ARBA" id="ARBA00023125"/>
    </source>
</evidence>
<evidence type="ECO:0000313" key="7">
    <source>
        <dbReference type="Proteomes" id="UP001500466"/>
    </source>
</evidence>
<dbReference type="Proteomes" id="UP001500466">
    <property type="component" value="Unassembled WGS sequence"/>
</dbReference>
<keyword evidence="4" id="KW-0804">Transcription</keyword>
<dbReference type="InterPro" id="IPR036390">
    <property type="entry name" value="WH_DNA-bd_sf"/>
</dbReference>
<name>A0ABP9ID06_9ACTN</name>
<dbReference type="EMBL" id="BAABHS010000053">
    <property type="protein sequence ID" value="GAA4994744.1"/>
    <property type="molecule type" value="Genomic_DNA"/>
</dbReference>
<dbReference type="Pfam" id="PF00126">
    <property type="entry name" value="HTH_1"/>
    <property type="match status" value="1"/>
</dbReference>
<evidence type="ECO:0000256" key="1">
    <source>
        <dbReference type="ARBA" id="ARBA00009437"/>
    </source>
</evidence>
<dbReference type="InterPro" id="IPR036388">
    <property type="entry name" value="WH-like_DNA-bd_sf"/>
</dbReference>
<feature type="domain" description="HTH lysR-type" evidence="5">
    <location>
        <begin position="1"/>
        <end position="58"/>
    </location>
</feature>
<dbReference type="PRINTS" id="PR00039">
    <property type="entry name" value="HTHLYSR"/>
</dbReference>
<protein>
    <submittedName>
        <fullName evidence="6">LysR family transcriptional regulator</fullName>
    </submittedName>
</protein>
<dbReference type="Pfam" id="PF03466">
    <property type="entry name" value="LysR_substrate"/>
    <property type="match status" value="1"/>
</dbReference>